<name>A0A8J6P259_9FIRM</name>
<evidence type="ECO:0000256" key="7">
    <source>
        <dbReference type="RuleBase" id="RU363032"/>
    </source>
</evidence>
<feature type="transmembrane region" description="Helical" evidence="7">
    <location>
        <begin position="135"/>
        <end position="155"/>
    </location>
</feature>
<evidence type="ECO:0000256" key="5">
    <source>
        <dbReference type="ARBA" id="ARBA00022989"/>
    </source>
</evidence>
<dbReference type="RefSeq" id="WP_093987792.1">
    <property type="nucleotide sequence ID" value="NZ_FYDD01000002.1"/>
</dbReference>
<feature type="transmembrane region" description="Helical" evidence="7">
    <location>
        <begin position="234"/>
        <end position="255"/>
    </location>
</feature>
<gene>
    <name evidence="9" type="ORF">H8702_10895</name>
</gene>
<dbReference type="Pfam" id="PF00528">
    <property type="entry name" value="BPD_transp_1"/>
    <property type="match status" value="1"/>
</dbReference>
<keyword evidence="4 7" id="KW-0812">Transmembrane</keyword>
<keyword evidence="3" id="KW-1003">Cell membrane</keyword>
<evidence type="ECO:0000313" key="10">
    <source>
        <dbReference type="Proteomes" id="UP000632659"/>
    </source>
</evidence>
<dbReference type="CDD" id="cd06261">
    <property type="entry name" value="TM_PBP2"/>
    <property type="match status" value="1"/>
</dbReference>
<keyword evidence="2 7" id="KW-0813">Transport</keyword>
<organism evidence="9 10">
    <name type="scientific">Massiliimalia timonensis</name>
    <dbReference type="NCBI Taxonomy" id="1987501"/>
    <lineage>
        <taxon>Bacteria</taxon>
        <taxon>Bacillati</taxon>
        <taxon>Bacillota</taxon>
        <taxon>Clostridia</taxon>
        <taxon>Eubacteriales</taxon>
        <taxon>Oscillospiraceae</taxon>
        <taxon>Massiliimalia</taxon>
    </lineage>
</organism>
<keyword evidence="6 7" id="KW-0472">Membrane</keyword>
<dbReference type="InterPro" id="IPR000515">
    <property type="entry name" value="MetI-like"/>
</dbReference>
<comment type="subcellular location">
    <subcellularLocation>
        <location evidence="1 7">Cell membrane</location>
        <topology evidence="1 7">Multi-pass membrane protein</topology>
    </subcellularLocation>
</comment>
<dbReference type="Proteomes" id="UP000632659">
    <property type="component" value="Unassembled WGS sequence"/>
</dbReference>
<comment type="caution">
    <text evidence="9">The sequence shown here is derived from an EMBL/GenBank/DDBJ whole genome shotgun (WGS) entry which is preliminary data.</text>
</comment>
<dbReference type="GO" id="GO:0005886">
    <property type="term" value="C:plasma membrane"/>
    <property type="evidence" value="ECO:0007669"/>
    <property type="project" value="UniProtKB-SubCell"/>
</dbReference>
<evidence type="ECO:0000256" key="3">
    <source>
        <dbReference type="ARBA" id="ARBA00022475"/>
    </source>
</evidence>
<dbReference type="PANTHER" id="PTHR43744:SF12">
    <property type="entry name" value="ABC TRANSPORTER PERMEASE PROTEIN MG189-RELATED"/>
    <property type="match status" value="1"/>
</dbReference>
<feature type="transmembrane region" description="Helical" evidence="7">
    <location>
        <begin position="12"/>
        <end position="30"/>
    </location>
</feature>
<dbReference type="SUPFAM" id="SSF161098">
    <property type="entry name" value="MetI-like"/>
    <property type="match status" value="1"/>
</dbReference>
<evidence type="ECO:0000256" key="4">
    <source>
        <dbReference type="ARBA" id="ARBA00022692"/>
    </source>
</evidence>
<feature type="domain" description="ABC transmembrane type-1" evidence="8">
    <location>
        <begin position="67"/>
        <end position="255"/>
    </location>
</feature>
<evidence type="ECO:0000259" key="8">
    <source>
        <dbReference type="PROSITE" id="PS50928"/>
    </source>
</evidence>
<accession>A0A8J6P259</accession>
<protein>
    <submittedName>
        <fullName evidence="9">Carbohydrate ABC transporter permease</fullName>
    </submittedName>
</protein>
<dbReference type="EMBL" id="JACRTL010000006">
    <property type="protein sequence ID" value="MBC8611601.1"/>
    <property type="molecule type" value="Genomic_DNA"/>
</dbReference>
<reference evidence="9" key="1">
    <citation type="submission" date="2020-08" db="EMBL/GenBank/DDBJ databases">
        <title>Genome public.</title>
        <authorList>
            <person name="Liu C."/>
            <person name="Sun Q."/>
        </authorList>
    </citation>
    <scope>NUCLEOTIDE SEQUENCE</scope>
    <source>
        <strain evidence="9">NSJ-15</strain>
    </source>
</reference>
<dbReference type="GO" id="GO:0055085">
    <property type="term" value="P:transmembrane transport"/>
    <property type="evidence" value="ECO:0007669"/>
    <property type="project" value="InterPro"/>
</dbReference>
<dbReference type="OrthoDB" id="153186at2"/>
<feature type="transmembrane region" description="Helical" evidence="7">
    <location>
        <begin position="102"/>
        <end position="123"/>
    </location>
</feature>
<feature type="transmembrane region" description="Helical" evidence="7">
    <location>
        <begin position="176"/>
        <end position="201"/>
    </location>
</feature>
<dbReference type="AlphaFoldDB" id="A0A8J6P259"/>
<feature type="transmembrane region" description="Helical" evidence="7">
    <location>
        <begin position="71"/>
        <end position="90"/>
    </location>
</feature>
<evidence type="ECO:0000313" key="9">
    <source>
        <dbReference type="EMBL" id="MBC8611601.1"/>
    </source>
</evidence>
<sequence>MKQRISKLFINLLFIIMTFTAIIPFIYMLFTSFRQVYSLTDFNFQLSDFNFDNYRAVFTNMPFLTYFKNSMIIVICSCALNIAVSALAGYGFAKKRFKGKDLLFSLFLATMMIPGQVTIIPVFTMFNKLGLLNSYASLILPNVGAFGVFMMKQFMEGIPNELIEAAKIDGSGEIRTFFSIVIPLVKPVIISLTTFTFITVWNDFIWPLVVVSTDDMTTLTLGLSTLQGLYLTNYGLVMAGATLTFIVPFTLYIFLQKQFVEGIALSGIKG</sequence>
<evidence type="ECO:0000256" key="2">
    <source>
        <dbReference type="ARBA" id="ARBA00022448"/>
    </source>
</evidence>
<keyword evidence="5 7" id="KW-1133">Transmembrane helix</keyword>
<comment type="similarity">
    <text evidence="7">Belongs to the binding-protein-dependent transport system permease family.</text>
</comment>
<evidence type="ECO:0000256" key="1">
    <source>
        <dbReference type="ARBA" id="ARBA00004651"/>
    </source>
</evidence>
<dbReference type="PROSITE" id="PS50928">
    <property type="entry name" value="ABC_TM1"/>
    <property type="match status" value="1"/>
</dbReference>
<dbReference type="Gene3D" id="1.10.3720.10">
    <property type="entry name" value="MetI-like"/>
    <property type="match status" value="1"/>
</dbReference>
<dbReference type="PANTHER" id="PTHR43744">
    <property type="entry name" value="ABC TRANSPORTER PERMEASE PROTEIN MG189-RELATED-RELATED"/>
    <property type="match status" value="1"/>
</dbReference>
<dbReference type="InterPro" id="IPR035906">
    <property type="entry name" value="MetI-like_sf"/>
</dbReference>
<proteinExistence type="inferred from homology"/>
<keyword evidence="10" id="KW-1185">Reference proteome</keyword>
<evidence type="ECO:0000256" key="6">
    <source>
        <dbReference type="ARBA" id="ARBA00023136"/>
    </source>
</evidence>